<dbReference type="CDD" id="cd06259">
    <property type="entry name" value="YdcF-like"/>
    <property type="match status" value="1"/>
</dbReference>
<dbReference type="InterPro" id="IPR051599">
    <property type="entry name" value="Cell_Envelope_Assoc"/>
</dbReference>
<feature type="region of interest" description="Disordered" evidence="1">
    <location>
        <begin position="1"/>
        <end position="25"/>
    </location>
</feature>
<evidence type="ECO:0000259" key="2">
    <source>
        <dbReference type="Pfam" id="PF02698"/>
    </source>
</evidence>
<evidence type="ECO:0000256" key="1">
    <source>
        <dbReference type="SAM" id="MobiDB-lite"/>
    </source>
</evidence>
<dbReference type="InterPro" id="IPR003848">
    <property type="entry name" value="DUF218"/>
</dbReference>
<dbReference type="PANTHER" id="PTHR30336:SF20">
    <property type="entry name" value="DUF218 DOMAIN-CONTAINING PROTEIN"/>
    <property type="match status" value="1"/>
</dbReference>
<dbReference type="Pfam" id="PF02698">
    <property type="entry name" value="DUF218"/>
    <property type="match status" value="1"/>
</dbReference>
<dbReference type="GO" id="GO:0005886">
    <property type="term" value="C:plasma membrane"/>
    <property type="evidence" value="ECO:0007669"/>
    <property type="project" value="TreeGrafter"/>
</dbReference>
<dbReference type="AlphaFoldDB" id="A0A061RSW7"/>
<dbReference type="Gene3D" id="3.40.50.620">
    <property type="entry name" value="HUPs"/>
    <property type="match status" value="1"/>
</dbReference>
<organism evidence="3">
    <name type="scientific">Tetraselmis sp. GSL018</name>
    <dbReference type="NCBI Taxonomy" id="582737"/>
    <lineage>
        <taxon>Eukaryota</taxon>
        <taxon>Viridiplantae</taxon>
        <taxon>Chlorophyta</taxon>
        <taxon>core chlorophytes</taxon>
        <taxon>Chlorodendrophyceae</taxon>
        <taxon>Chlorodendrales</taxon>
        <taxon>Chlorodendraceae</taxon>
        <taxon>Tetraselmis</taxon>
    </lineage>
</organism>
<gene>
    <name evidence="3" type="ORF">TSPGSL018_24219</name>
</gene>
<dbReference type="PANTHER" id="PTHR30336">
    <property type="entry name" value="INNER MEMBRANE PROTEIN, PROBABLE PERMEASE"/>
    <property type="match status" value="1"/>
</dbReference>
<feature type="domain" description="DUF218" evidence="2">
    <location>
        <begin position="113"/>
        <end position="242"/>
    </location>
</feature>
<evidence type="ECO:0000313" key="3">
    <source>
        <dbReference type="EMBL" id="JAC75053.1"/>
    </source>
</evidence>
<proteinExistence type="predicted"/>
<feature type="compositionally biased region" description="Basic and acidic residues" evidence="1">
    <location>
        <begin position="15"/>
        <end position="25"/>
    </location>
</feature>
<sequence length="334" mass="37014">MLSSSPFADVPAPIRKNDSSLRTEGSRALVRKGPDDMTLSHCHYPVTQRTAMVSKIFRSNIATRIATGRPAKSFPYRQSQTCQHQYARTIAFSASPSGAQKNYDADFMPDKLDALIVLAGGQTNYGTGLPEHVRNRLDFAYTAFQNQKNSGCKILCTGGGTPHKPPVLREGFVYHEGSNCADYLVSKGCQPSAVLKEASSYDTVGNGYFSLTIHAIPSAWKDIAVVTSEFHMPRSKAIFDHCYSLAEKSLAASGVKFRLHYASVPNVGIPDDVLEARLEREARSLRHFRRVAESTRTLAEFSAWMHSEHLCYAVARQHEFGRRTIEDDKALASY</sequence>
<dbReference type="EMBL" id="GBEZ01010648">
    <property type="protein sequence ID" value="JAC75053.1"/>
    <property type="molecule type" value="Transcribed_RNA"/>
</dbReference>
<dbReference type="InterPro" id="IPR014729">
    <property type="entry name" value="Rossmann-like_a/b/a_fold"/>
</dbReference>
<protein>
    <recommendedName>
        <fullName evidence="2">DUF218 domain-containing protein</fullName>
    </recommendedName>
</protein>
<reference evidence="3" key="1">
    <citation type="submission" date="2014-05" db="EMBL/GenBank/DDBJ databases">
        <title>The transcriptome of the halophilic microalga Tetraselmis sp. GSL018 isolated from the Great Salt Lake, Utah.</title>
        <authorList>
            <person name="Jinkerson R.E."/>
            <person name="D'Adamo S."/>
            <person name="Posewitz M.C."/>
        </authorList>
    </citation>
    <scope>NUCLEOTIDE SEQUENCE</scope>
    <source>
        <strain evidence="3">GSL018</strain>
    </source>
</reference>
<accession>A0A061RSW7</accession>
<name>A0A061RSW7_9CHLO</name>